<dbReference type="GO" id="GO:0031640">
    <property type="term" value="P:killing of cells of another organism"/>
    <property type="evidence" value="ECO:0007669"/>
    <property type="project" value="UniProtKB-KW"/>
</dbReference>
<gene>
    <name evidence="7" type="ORF">RJ641_026516</name>
</gene>
<evidence type="ECO:0000256" key="3">
    <source>
        <dbReference type="ARBA" id="ARBA00022577"/>
    </source>
</evidence>
<evidence type="ECO:0000256" key="6">
    <source>
        <dbReference type="SAM" id="SignalP"/>
    </source>
</evidence>
<reference evidence="7 8" key="1">
    <citation type="submission" date="2023-12" db="EMBL/GenBank/DDBJ databases">
        <title>A high-quality genome assembly for Dillenia turbinata (Dilleniales).</title>
        <authorList>
            <person name="Chanderbali A."/>
        </authorList>
    </citation>
    <scope>NUCLEOTIDE SEQUENCE [LARGE SCALE GENOMIC DNA]</scope>
    <source>
        <strain evidence="7">LSX21</strain>
        <tissue evidence="7">Leaf</tissue>
    </source>
</reference>
<keyword evidence="4" id="KW-0611">Plant defense</keyword>
<feature type="chain" id="PRO_5043046967" evidence="6">
    <location>
        <begin position="30"/>
        <end position="78"/>
    </location>
</feature>
<dbReference type="Pfam" id="PF07333">
    <property type="entry name" value="SLR1-BP"/>
    <property type="match status" value="1"/>
</dbReference>
<keyword evidence="2" id="KW-0929">Antimicrobial</keyword>
<comment type="caution">
    <text evidence="7">The sequence shown here is derived from an EMBL/GenBank/DDBJ whole genome shotgun (WGS) entry which is preliminary data.</text>
</comment>
<accession>A0AAN8W3E6</accession>
<evidence type="ECO:0000256" key="5">
    <source>
        <dbReference type="ARBA" id="ARBA00023157"/>
    </source>
</evidence>
<dbReference type="InterPro" id="IPR010851">
    <property type="entry name" value="DEFL"/>
</dbReference>
<evidence type="ECO:0000256" key="4">
    <source>
        <dbReference type="ARBA" id="ARBA00022821"/>
    </source>
</evidence>
<keyword evidence="6" id="KW-0732">Signal</keyword>
<dbReference type="EMBL" id="JBAMMX010000003">
    <property type="protein sequence ID" value="KAK6945414.1"/>
    <property type="molecule type" value="Genomic_DNA"/>
</dbReference>
<dbReference type="GO" id="GO:0050832">
    <property type="term" value="P:defense response to fungus"/>
    <property type="evidence" value="ECO:0007669"/>
    <property type="project" value="UniProtKB-KW"/>
</dbReference>
<proteinExistence type="inferred from homology"/>
<sequence length="78" mass="9086">MTKLFCDKPFLLILVLTGLTMVMVAHVDGKECTDWREDSGLCWEHYVCNVQCRALYRTGWGECLPHPQAERCLCRYQC</sequence>
<keyword evidence="8" id="KW-1185">Reference proteome</keyword>
<evidence type="ECO:0000313" key="7">
    <source>
        <dbReference type="EMBL" id="KAK6945414.1"/>
    </source>
</evidence>
<evidence type="ECO:0000256" key="1">
    <source>
        <dbReference type="ARBA" id="ARBA00006722"/>
    </source>
</evidence>
<feature type="signal peptide" evidence="6">
    <location>
        <begin position="1"/>
        <end position="29"/>
    </location>
</feature>
<evidence type="ECO:0000313" key="8">
    <source>
        <dbReference type="Proteomes" id="UP001370490"/>
    </source>
</evidence>
<organism evidence="7 8">
    <name type="scientific">Dillenia turbinata</name>
    <dbReference type="NCBI Taxonomy" id="194707"/>
    <lineage>
        <taxon>Eukaryota</taxon>
        <taxon>Viridiplantae</taxon>
        <taxon>Streptophyta</taxon>
        <taxon>Embryophyta</taxon>
        <taxon>Tracheophyta</taxon>
        <taxon>Spermatophyta</taxon>
        <taxon>Magnoliopsida</taxon>
        <taxon>eudicotyledons</taxon>
        <taxon>Gunneridae</taxon>
        <taxon>Pentapetalae</taxon>
        <taxon>Dilleniales</taxon>
        <taxon>Dilleniaceae</taxon>
        <taxon>Dillenia</taxon>
    </lineage>
</organism>
<dbReference type="AlphaFoldDB" id="A0AAN8W3E6"/>
<keyword evidence="5" id="KW-1015">Disulfide bond</keyword>
<comment type="similarity">
    <text evidence="1">Belongs to the DEFL family.</text>
</comment>
<dbReference type="Proteomes" id="UP001370490">
    <property type="component" value="Unassembled WGS sequence"/>
</dbReference>
<evidence type="ECO:0000256" key="2">
    <source>
        <dbReference type="ARBA" id="ARBA00022529"/>
    </source>
</evidence>
<name>A0AAN8W3E6_9MAGN</name>
<keyword evidence="3" id="KW-0295">Fungicide</keyword>
<protein>
    <submittedName>
        <fullName evidence="7">Defensin-like protein</fullName>
    </submittedName>
</protein>